<dbReference type="RefSeq" id="WP_249317029.1">
    <property type="nucleotide sequence ID" value="NZ_JACRSR010000004.1"/>
</dbReference>
<feature type="domain" description="DDH" evidence="1">
    <location>
        <begin position="171"/>
        <end position="325"/>
    </location>
</feature>
<dbReference type="Pfam" id="PF24898">
    <property type="entry name" value="GGDEF_GdpP"/>
    <property type="match status" value="1"/>
</dbReference>
<reference evidence="3" key="1">
    <citation type="submission" date="2020-08" db="EMBL/GenBank/DDBJ databases">
        <title>Genome public.</title>
        <authorList>
            <person name="Liu C."/>
            <person name="Sun Q."/>
        </authorList>
    </citation>
    <scope>NUCLEOTIDE SEQUENCE</scope>
    <source>
        <strain evidence="3">NSJ-53</strain>
    </source>
</reference>
<dbReference type="Pfam" id="PF02272">
    <property type="entry name" value="DHHA1"/>
    <property type="match status" value="1"/>
</dbReference>
<dbReference type="FunFam" id="3.90.1640.10:FF:000002">
    <property type="entry name" value="Cyclic-di-AMP phosphodiesterase"/>
    <property type="match status" value="1"/>
</dbReference>
<name>A0A926D5Y4_9FIRM</name>
<comment type="caution">
    <text evidence="3">The sequence shown here is derived from an EMBL/GenBank/DDBJ whole genome shotgun (WGS) entry which is preliminary data.</text>
</comment>
<evidence type="ECO:0000313" key="3">
    <source>
        <dbReference type="EMBL" id="MBC8532042.1"/>
    </source>
</evidence>
<evidence type="ECO:0000259" key="1">
    <source>
        <dbReference type="Pfam" id="PF01368"/>
    </source>
</evidence>
<dbReference type="Proteomes" id="UP000623172">
    <property type="component" value="Unassembled WGS sequence"/>
</dbReference>
<dbReference type="Gene3D" id="3.10.310.30">
    <property type="match status" value="1"/>
</dbReference>
<dbReference type="InterPro" id="IPR051319">
    <property type="entry name" value="Oligoribo/pAp-PDE_c-di-AMP_PDE"/>
</dbReference>
<dbReference type="Pfam" id="PF01368">
    <property type="entry name" value="DHH"/>
    <property type="match status" value="1"/>
</dbReference>
<dbReference type="Gene3D" id="3.90.1640.10">
    <property type="entry name" value="inorganic pyrophosphatase (n-terminal core)"/>
    <property type="match status" value="1"/>
</dbReference>
<sequence length="484" mass="53367">MTKGSTGPVIIYIQVDNYDEIMPQLPDSQRNRINAAIVRRIGEWAKSLDGIHLRTDRDKYMAFMDRSALEKAMAAQFPVLDHVRSIAVPSGIPLTLTLGVGTAPDYPRARYTAQAAMEIALGRGGDQAVVKEGDDLYYFGGHVQTLEKRSKVRSRYIAQALKRLMETYDRIYFLSHDVPDLDGLGSAVGLCACARSIEKPVHIVVDESNVSIERVMAALQQSGQYEGVFVDGSRARQEMNERDLLILLDVQRPMVVEVPELLQGPSPVVVIDHHRRSGDFVEGPILTYLESYASSTCELVAEIVQYFGENVKLSALEAEAMLAGISMDTKGFVFNTGSRTFEAAGYLRSRGADTIAIRQLFQDDWQTYIARTNVVRNAEIQGSIAIACCPPETVHASLISAQAADQLLGIRGIEASFVLCMREKSVVSISARSLGNLNVQRIMEVLGGGGHRTVAGAQFRGATMEEVLKRLRPVVQQFIKEEQK</sequence>
<accession>A0A926D5Y4</accession>
<protein>
    <submittedName>
        <fullName evidence="3">DHH family phosphoesterase</fullName>
    </submittedName>
</protein>
<dbReference type="EMBL" id="JACRSR010000004">
    <property type="protein sequence ID" value="MBC8532042.1"/>
    <property type="molecule type" value="Genomic_DNA"/>
</dbReference>
<organism evidence="3 4">
    <name type="scientific">Gehongia tenuis</name>
    <dbReference type="NCBI Taxonomy" id="2763655"/>
    <lineage>
        <taxon>Bacteria</taxon>
        <taxon>Bacillati</taxon>
        <taxon>Bacillota</taxon>
        <taxon>Clostridia</taxon>
        <taxon>Christensenellales</taxon>
        <taxon>Christensenellaceae</taxon>
        <taxon>Gehongia</taxon>
    </lineage>
</organism>
<feature type="domain" description="DHHA1" evidence="2">
    <location>
        <begin position="399"/>
        <end position="480"/>
    </location>
</feature>
<evidence type="ECO:0000259" key="2">
    <source>
        <dbReference type="Pfam" id="PF02272"/>
    </source>
</evidence>
<dbReference type="GO" id="GO:0003676">
    <property type="term" value="F:nucleic acid binding"/>
    <property type="evidence" value="ECO:0007669"/>
    <property type="project" value="InterPro"/>
</dbReference>
<dbReference type="InterPro" id="IPR001667">
    <property type="entry name" value="DDH_dom"/>
</dbReference>
<dbReference type="InterPro" id="IPR003156">
    <property type="entry name" value="DHHA1_dom"/>
</dbReference>
<dbReference type="PANTHER" id="PTHR47618">
    <property type="entry name" value="BIFUNCTIONAL OLIGORIBONUCLEASE AND PAP PHOSPHATASE NRNA"/>
    <property type="match status" value="1"/>
</dbReference>
<dbReference type="PANTHER" id="PTHR47618:SF2">
    <property type="entry name" value="CYCLIC-DI-AMP PHOSPHODIESTERASE GDPP"/>
    <property type="match status" value="1"/>
</dbReference>
<dbReference type="AlphaFoldDB" id="A0A926D5Y4"/>
<gene>
    <name evidence="3" type="ORF">H8696_09305</name>
</gene>
<proteinExistence type="predicted"/>
<evidence type="ECO:0000313" key="4">
    <source>
        <dbReference type="Proteomes" id="UP000623172"/>
    </source>
</evidence>
<dbReference type="InterPro" id="IPR038763">
    <property type="entry name" value="DHH_sf"/>
</dbReference>
<keyword evidence="4" id="KW-1185">Reference proteome</keyword>
<dbReference type="SUPFAM" id="SSF64182">
    <property type="entry name" value="DHH phosphoesterases"/>
    <property type="match status" value="1"/>
</dbReference>